<proteinExistence type="predicted"/>
<organism evidence="1">
    <name type="scientific">marine sediment metagenome</name>
    <dbReference type="NCBI Taxonomy" id="412755"/>
    <lineage>
        <taxon>unclassified sequences</taxon>
        <taxon>metagenomes</taxon>
        <taxon>ecological metagenomes</taxon>
    </lineage>
</organism>
<dbReference type="AlphaFoldDB" id="A0A0F9UY51"/>
<protein>
    <submittedName>
        <fullName evidence="1">Uncharacterized protein</fullName>
    </submittedName>
</protein>
<evidence type="ECO:0000313" key="1">
    <source>
        <dbReference type="EMBL" id="KKN97915.1"/>
    </source>
</evidence>
<accession>A0A0F9UY51</accession>
<reference evidence="1" key="1">
    <citation type="journal article" date="2015" name="Nature">
        <title>Complex archaea that bridge the gap between prokaryotes and eukaryotes.</title>
        <authorList>
            <person name="Spang A."/>
            <person name="Saw J.H."/>
            <person name="Jorgensen S.L."/>
            <person name="Zaremba-Niedzwiedzka K."/>
            <person name="Martijn J."/>
            <person name="Lind A.E."/>
            <person name="van Eijk R."/>
            <person name="Schleper C."/>
            <person name="Guy L."/>
            <person name="Ettema T.J."/>
        </authorList>
    </citation>
    <scope>NUCLEOTIDE SEQUENCE</scope>
</reference>
<comment type="caution">
    <text evidence="1">The sequence shown here is derived from an EMBL/GenBank/DDBJ whole genome shotgun (WGS) entry which is preliminary data.</text>
</comment>
<name>A0A0F9UY51_9ZZZZ</name>
<dbReference type="EMBL" id="LAZR01000054">
    <property type="protein sequence ID" value="KKN97915.1"/>
    <property type="molecule type" value="Genomic_DNA"/>
</dbReference>
<gene>
    <name evidence="1" type="ORF">LCGC14_0151110</name>
</gene>
<sequence length="426" mass="47470">MDKTKIAEFSYDLHSALGEYETPEFDYLKKLGMAATLAVHIRGLGTIPYDVLRQVSYHYFKIPSYALDQVLNILDDLEFVELAGTRSKISAITPKIPHFKSIYDTIGGYTESDDLSEAENVMLAILNEVYNKPENKQKLINSLGADTEVFETCMRYSEEGGLLRTHKARGKDIILSPYYFADNLDGLADLTAKSGSKSISGVLQKLKANQGWPLSMVLNNKEIGGTALDAVELSLVQAMASEGILKPPSIRFGNGSLEQFVFTPNPGAQRLNSAKREVYERAMALVSCVRKGQLMPAEYRIRSPLAILRSLRDKGFLNSNSEASDQYKNLVFMKVAFLRPVTTSRCELVLIKSEENSDALDIAIKLLSTGELANLEVNAEARISFSRDESYIQSIISSSDMRKRKQIQITAQAQHEMDQLLLNLDI</sequence>